<gene>
    <name evidence="4" type="ORF">EHQ58_05615</name>
</gene>
<dbReference type="GO" id="GO:0016791">
    <property type="term" value="F:phosphatase activity"/>
    <property type="evidence" value="ECO:0007669"/>
    <property type="project" value="TreeGrafter"/>
</dbReference>
<evidence type="ECO:0000259" key="3">
    <source>
        <dbReference type="SMART" id="SM00331"/>
    </source>
</evidence>
<dbReference type="InterPro" id="IPR001932">
    <property type="entry name" value="PPM-type_phosphatase-like_dom"/>
</dbReference>
<comment type="caution">
    <text evidence="4">The sequence shown here is derived from an EMBL/GenBank/DDBJ whole genome shotgun (WGS) entry which is preliminary data.</text>
</comment>
<dbReference type="AlphaFoldDB" id="A0A4V3JRQ3"/>
<dbReference type="Proteomes" id="UP000297693">
    <property type="component" value="Unassembled WGS sequence"/>
</dbReference>
<proteinExistence type="predicted"/>
<evidence type="ECO:0000256" key="2">
    <source>
        <dbReference type="SAM" id="Phobius"/>
    </source>
</evidence>
<keyword evidence="2" id="KW-0472">Membrane</keyword>
<dbReference type="InterPro" id="IPR036457">
    <property type="entry name" value="PPM-type-like_dom_sf"/>
</dbReference>
<feature type="transmembrane region" description="Helical" evidence="2">
    <location>
        <begin position="173"/>
        <end position="195"/>
    </location>
</feature>
<feature type="transmembrane region" description="Helical" evidence="2">
    <location>
        <begin position="116"/>
        <end position="135"/>
    </location>
</feature>
<dbReference type="OrthoDB" id="341868at2"/>
<reference evidence="4" key="1">
    <citation type="journal article" date="2019" name="PLoS Negl. Trop. Dis.">
        <title>Revisiting the worldwide diversity of Leptospira species in the environment.</title>
        <authorList>
            <person name="Vincent A.T."/>
            <person name="Schiettekatte O."/>
            <person name="Bourhy P."/>
            <person name="Veyrier F.J."/>
            <person name="Picardeau M."/>
        </authorList>
    </citation>
    <scope>NUCLEOTIDE SEQUENCE [LARGE SCALE GENOMIC DNA]</scope>
    <source>
        <strain evidence="4">201702476</strain>
    </source>
</reference>
<keyword evidence="1" id="KW-0378">Hydrolase</keyword>
<keyword evidence="2" id="KW-1133">Transmembrane helix</keyword>
<keyword evidence="5" id="KW-1185">Reference proteome</keyword>
<protein>
    <submittedName>
        <fullName evidence="4">Serine/threonine-protein phosphatase</fullName>
    </submittedName>
</protein>
<dbReference type="PANTHER" id="PTHR43156">
    <property type="entry name" value="STAGE II SPORULATION PROTEIN E-RELATED"/>
    <property type="match status" value="1"/>
</dbReference>
<sequence length="453" mass="52024">MPKLRELILDFFRSETKIESEVVAILKESYDREYISYSFILHFFFYFLLLLPPYFHLIPEVLPFLLGITVARLLLLIQRKRKDKYLKNLIFGIGMMADGLFYVSIGYALIKLPTLENFYLSNAYLMVSSILILLYSMRLNKLSCLIGAIYFSLFHLTYIGFMPETLISETSFFARAFPILTFIGSGFIGSIFIINKRKNISSLYRLSEERRFMQQELELAKKVQDALFPKDLVIPGLRYKYYRENPNMIGGDFFDFVQLREGNVGVFLTDVAGHGISSALVASILKVLVSTINYRNKLSPSKLLDFLDERLVKDLNKYHASAIYLFFDFQELKLRIGNAGHPYLIHCPRGDSYYEIETDGAILGFNIRHPIAVEKTVSFGSGDRFFVYTDGLIESITSSGMELGTEGLLQILNKHKEIRKIEELEAAILADIKSDFGIDAFLDDTMFLILEIE</sequence>
<dbReference type="RefSeq" id="WP_135622896.1">
    <property type="nucleotide sequence ID" value="NZ_RQGD01000020.1"/>
</dbReference>
<evidence type="ECO:0000313" key="5">
    <source>
        <dbReference type="Proteomes" id="UP000297693"/>
    </source>
</evidence>
<feature type="transmembrane region" description="Helical" evidence="2">
    <location>
        <begin position="34"/>
        <end position="55"/>
    </location>
</feature>
<dbReference type="PANTHER" id="PTHR43156:SF2">
    <property type="entry name" value="STAGE II SPORULATION PROTEIN E"/>
    <property type="match status" value="1"/>
</dbReference>
<dbReference type="SMART" id="SM00331">
    <property type="entry name" value="PP2C_SIG"/>
    <property type="match status" value="1"/>
</dbReference>
<feature type="transmembrane region" description="Helical" evidence="2">
    <location>
        <begin position="89"/>
        <end position="110"/>
    </location>
</feature>
<keyword evidence="2" id="KW-0812">Transmembrane</keyword>
<dbReference type="EMBL" id="RQGD01000020">
    <property type="protein sequence ID" value="TGL61255.1"/>
    <property type="molecule type" value="Genomic_DNA"/>
</dbReference>
<accession>A0A4V3JRQ3</accession>
<dbReference type="Gene3D" id="3.60.40.10">
    <property type="entry name" value="PPM-type phosphatase domain"/>
    <property type="match status" value="1"/>
</dbReference>
<organism evidence="4 5">
    <name type="scientific">Leptospira ognonensis</name>
    <dbReference type="NCBI Taxonomy" id="2484945"/>
    <lineage>
        <taxon>Bacteria</taxon>
        <taxon>Pseudomonadati</taxon>
        <taxon>Spirochaetota</taxon>
        <taxon>Spirochaetia</taxon>
        <taxon>Leptospirales</taxon>
        <taxon>Leptospiraceae</taxon>
        <taxon>Leptospira</taxon>
    </lineage>
</organism>
<evidence type="ECO:0000313" key="4">
    <source>
        <dbReference type="EMBL" id="TGL61255.1"/>
    </source>
</evidence>
<feature type="transmembrane region" description="Helical" evidence="2">
    <location>
        <begin position="142"/>
        <end position="161"/>
    </location>
</feature>
<dbReference type="Pfam" id="PF07228">
    <property type="entry name" value="SpoIIE"/>
    <property type="match status" value="1"/>
</dbReference>
<feature type="transmembrane region" description="Helical" evidence="2">
    <location>
        <begin position="61"/>
        <end position="77"/>
    </location>
</feature>
<dbReference type="InterPro" id="IPR052016">
    <property type="entry name" value="Bact_Sigma-Reg"/>
</dbReference>
<feature type="domain" description="PPM-type phosphatase" evidence="3">
    <location>
        <begin position="234"/>
        <end position="452"/>
    </location>
</feature>
<name>A0A4V3JRQ3_9LEPT</name>
<evidence type="ECO:0000256" key="1">
    <source>
        <dbReference type="ARBA" id="ARBA00022801"/>
    </source>
</evidence>